<name>A0A2W4Z1U5_9SPHN</name>
<proteinExistence type="predicted"/>
<keyword evidence="1" id="KW-0812">Transmembrane</keyword>
<protein>
    <submittedName>
        <fullName evidence="2">Uncharacterized protein</fullName>
    </submittedName>
</protein>
<evidence type="ECO:0000313" key="2">
    <source>
        <dbReference type="EMBL" id="PZO76243.1"/>
    </source>
</evidence>
<organism evidence="2 3">
    <name type="scientific">Sphingomonas hengshuiensis</name>
    <dbReference type="NCBI Taxonomy" id="1609977"/>
    <lineage>
        <taxon>Bacteria</taxon>
        <taxon>Pseudomonadati</taxon>
        <taxon>Pseudomonadota</taxon>
        <taxon>Alphaproteobacteria</taxon>
        <taxon>Sphingomonadales</taxon>
        <taxon>Sphingomonadaceae</taxon>
        <taxon>Sphingomonas</taxon>
    </lineage>
</organism>
<dbReference type="AlphaFoldDB" id="A0A2W4Z1U5"/>
<feature type="transmembrane region" description="Helical" evidence="1">
    <location>
        <begin position="45"/>
        <end position="64"/>
    </location>
</feature>
<gene>
    <name evidence="2" type="ORF">DI632_10660</name>
</gene>
<keyword evidence="1" id="KW-1133">Transmembrane helix</keyword>
<comment type="caution">
    <text evidence="2">The sequence shown here is derived from an EMBL/GenBank/DDBJ whole genome shotgun (WGS) entry which is preliminary data.</text>
</comment>
<dbReference type="Proteomes" id="UP000248614">
    <property type="component" value="Unassembled WGS sequence"/>
</dbReference>
<accession>A0A2W4Z1U5</accession>
<keyword evidence="1" id="KW-0472">Membrane</keyword>
<evidence type="ECO:0000313" key="3">
    <source>
        <dbReference type="Proteomes" id="UP000248614"/>
    </source>
</evidence>
<reference evidence="2 3" key="1">
    <citation type="submission" date="2017-08" db="EMBL/GenBank/DDBJ databases">
        <title>Infants hospitalized years apart are colonized by the same room-sourced microbial strains.</title>
        <authorList>
            <person name="Brooks B."/>
            <person name="Olm M.R."/>
            <person name="Firek B.A."/>
            <person name="Baker R."/>
            <person name="Thomas B.C."/>
            <person name="Morowitz M.J."/>
            <person name="Banfield J.F."/>
        </authorList>
    </citation>
    <scope>NUCLEOTIDE SEQUENCE [LARGE SCALE GENOMIC DNA]</scope>
    <source>
        <strain evidence="2">S2_018_000_R3_110</strain>
    </source>
</reference>
<evidence type="ECO:0000256" key="1">
    <source>
        <dbReference type="SAM" id="Phobius"/>
    </source>
</evidence>
<sequence>MTMDIDNALGRIAGQAPHPGLDGLEDRVMTIIADRPAGTTALRTTIAGAAFALLLGVGSVIYPAPEARAKEMAPFGIPGPLAPSTLLLGAE</sequence>
<dbReference type="EMBL" id="QFNF01000027">
    <property type="protein sequence ID" value="PZO76243.1"/>
    <property type="molecule type" value="Genomic_DNA"/>
</dbReference>